<evidence type="ECO:0000256" key="6">
    <source>
        <dbReference type="ARBA" id="ARBA00022723"/>
    </source>
</evidence>
<evidence type="ECO:0000256" key="2">
    <source>
        <dbReference type="ARBA" id="ARBA00007599"/>
    </source>
</evidence>
<proteinExistence type="inferred from homology"/>
<dbReference type="SUPFAM" id="SSF52540">
    <property type="entry name" value="P-loop containing nucleoside triphosphate hydrolases"/>
    <property type="match status" value="1"/>
</dbReference>
<keyword evidence="5" id="KW-0819">tRNA processing</keyword>
<dbReference type="Proteomes" id="UP000779900">
    <property type="component" value="Unassembled WGS sequence"/>
</dbReference>
<evidence type="ECO:0000256" key="9">
    <source>
        <dbReference type="ARBA" id="ARBA00022842"/>
    </source>
</evidence>
<dbReference type="AlphaFoldDB" id="A0A937XC94"/>
<keyword evidence="4" id="KW-0963">Cytoplasm</keyword>
<name>A0A937XC94_UNCW3</name>
<gene>
    <name evidence="12" type="ORF">FJY68_02740</name>
</gene>
<dbReference type="PANTHER" id="PTHR33540">
    <property type="entry name" value="TRNA THREONYLCARBAMOYLADENOSINE BIOSYNTHESIS PROTEIN TSAE"/>
    <property type="match status" value="1"/>
</dbReference>
<dbReference type="GO" id="GO:0002949">
    <property type="term" value="P:tRNA threonylcarbamoyladenosine modification"/>
    <property type="evidence" value="ECO:0007669"/>
    <property type="project" value="InterPro"/>
</dbReference>
<evidence type="ECO:0000256" key="7">
    <source>
        <dbReference type="ARBA" id="ARBA00022741"/>
    </source>
</evidence>
<evidence type="ECO:0000256" key="5">
    <source>
        <dbReference type="ARBA" id="ARBA00022694"/>
    </source>
</evidence>
<feature type="compositionally biased region" description="Basic and acidic residues" evidence="11">
    <location>
        <begin position="73"/>
        <end position="103"/>
    </location>
</feature>
<keyword evidence="6" id="KW-0479">Metal-binding</keyword>
<evidence type="ECO:0000256" key="11">
    <source>
        <dbReference type="SAM" id="MobiDB-lite"/>
    </source>
</evidence>
<comment type="subcellular location">
    <subcellularLocation>
        <location evidence="1">Cytoplasm</location>
    </subcellularLocation>
</comment>
<keyword evidence="7" id="KW-0547">Nucleotide-binding</keyword>
<dbReference type="GO" id="GO:0005737">
    <property type="term" value="C:cytoplasm"/>
    <property type="evidence" value="ECO:0007669"/>
    <property type="project" value="UniProtKB-SubCell"/>
</dbReference>
<keyword evidence="9" id="KW-0460">Magnesium</keyword>
<dbReference type="Gene3D" id="3.40.50.300">
    <property type="entry name" value="P-loop containing nucleotide triphosphate hydrolases"/>
    <property type="match status" value="2"/>
</dbReference>
<evidence type="ECO:0000313" key="12">
    <source>
        <dbReference type="EMBL" id="MBM3330753.1"/>
    </source>
</evidence>
<organism evidence="12 13">
    <name type="scientific">candidate division WOR-3 bacterium</name>
    <dbReference type="NCBI Taxonomy" id="2052148"/>
    <lineage>
        <taxon>Bacteria</taxon>
        <taxon>Bacteria division WOR-3</taxon>
    </lineage>
</organism>
<evidence type="ECO:0000256" key="1">
    <source>
        <dbReference type="ARBA" id="ARBA00004496"/>
    </source>
</evidence>
<accession>A0A937XC94</accession>
<dbReference type="EMBL" id="VGIR01000010">
    <property type="protein sequence ID" value="MBM3330753.1"/>
    <property type="molecule type" value="Genomic_DNA"/>
</dbReference>
<comment type="caution">
    <text evidence="12">The sequence shown here is derived from an EMBL/GenBank/DDBJ whole genome shotgun (WGS) entry which is preliminary data.</text>
</comment>
<feature type="region of interest" description="Disordered" evidence="11">
    <location>
        <begin position="70"/>
        <end position="118"/>
    </location>
</feature>
<protein>
    <recommendedName>
        <fullName evidence="3">tRNA threonylcarbamoyladenosine biosynthesis protein TsaE</fullName>
    </recommendedName>
    <alternativeName>
        <fullName evidence="10">t(6)A37 threonylcarbamoyladenosine biosynthesis protein TsaE</fullName>
    </alternativeName>
</protein>
<dbReference type="PANTHER" id="PTHR33540:SF2">
    <property type="entry name" value="TRNA THREONYLCARBAMOYLADENOSINE BIOSYNTHESIS PROTEIN TSAE"/>
    <property type="match status" value="1"/>
</dbReference>
<evidence type="ECO:0000256" key="4">
    <source>
        <dbReference type="ARBA" id="ARBA00022490"/>
    </source>
</evidence>
<dbReference type="GO" id="GO:0046872">
    <property type="term" value="F:metal ion binding"/>
    <property type="evidence" value="ECO:0007669"/>
    <property type="project" value="UniProtKB-KW"/>
</dbReference>
<reference evidence="12" key="1">
    <citation type="submission" date="2019-03" db="EMBL/GenBank/DDBJ databases">
        <title>Lake Tanganyika Metagenome-Assembled Genomes (MAGs).</title>
        <authorList>
            <person name="Tran P."/>
        </authorList>
    </citation>
    <scope>NUCLEOTIDE SEQUENCE</scope>
    <source>
        <strain evidence="12">K_DeepCast_150m_m2_040</strain>
    </source>
</reference>
<keyword evidence="8" id="KW-0067">ATP-binding</keyword>
<evidence type="ECO:0000313" key="13">
    <source>
        <dbReference type="Proteomes" id="UP000779900"/>
    </source>
</evidence>
<dbReference type="InterPro" id="IPR027417">
    <property type="entry name" value="P-loop_NTPase"/>
</dbReference>
<dbReference type="Pfam" id="PF02367">
    <property type="entry name" value="TsaE"/>
    <property type="match status" value="2"/>
</dbReference>
<evidence type="ECO:0000256" key="8">
    <source>
        <dbReference type="ARBA" id="ARBA00022840"/>
    </source>
</evidence>
<evidence type="ECO:0000256" key="3">
    <source>
        <dbReference type="ARBA" id="ARBA00019010"/>
    </source>
</evidence>
<sequence>MVYHTKSSEETVALGRTLALQLTAGDVVAFYGDLGAGKTTMIKGVAAGLGVLEVVKSPSFVIVTEYRGRTGVHHQDTKTPRTPDRTGNRQERQERQGSAEESKLPPSPFPPPSRGREQREGVPVYHIDLYRLNDGSDLESIGLDSYLEGDGVCLIEWAERAERVLPASAVCVRMSVDGAGRRIEISGLRAPL</sequence>
<dbReference type="GO" id="GO:0005524">
    <property type="term" value="F:ATP binding"/>
    <property type="evidence" value="ECO:0007669"/>
    <property type="project" value="UniProtKB-KW"/>
</dbReference>
<dbReference type="InterPro" id="IPR003442">
    <property type="entry name" value="T6A_TsaE"/>
</dbReference>
<comment type="similarity">
    <text evidence="2">Belongs to the TsaE family.</text>
</comment>
<evidence type="ECO:0000256" key="10">
    <source>
        <dbReference type="ARBA" id="ARBA00032441"/>
    </source>
</evidence>